<dbReference type="Proteomes" id="UP001152049">
    <property type="component" value="Unassembled WGS sequence"/>
</dbReference>
<comment type="caution">
    <text evidence="2">The sequence shown here is derived from an EMBL/GenBank/DDBJ whole genome shotgun (WGS) entry which is preliminary data.</text>
</comment>
<feature type="domain" description="NmrA-like" evidence="1">
    <location>
        <begin position="4"/>
        <end position="259"/>
    </location>
</feature>
<name>A0A9W8S772_9HYPO</name>
<dbReference type="InterPro" id="IPR008030">
    <property type="entry name" value="NmrA-like"/>
</dbReference>
<dbReference type="InterPro" id="IPR036291">
    <property type="entry name" value="NAD(P)-bd_dom_sf"/>
</dbReference>
<dbReference type="EMBL" id="JAOQAZ010000006">
    <property type="protein sequence ID" value="KAJ4265307.1"/>
    <property type="molecule type" value="Genomic_DNA"/>
</dbReference>
<dbReference type="Pfam" id="PF05368">
    <property type="entry name" value="NmrA"/>
    <property type="match status" value="1"/>
</dbReference>
<sequence>MSETKVIIFGASGKVGSNAARTAHQNGAKVFLALRDINKPIPGLSAEEEKSGGFERVRADLDRPDTVDAAVRLTAATYAFFYASHGSSDFMSDTIEALKRSGIKLAVFLSSYTITGEPDDVQQEDLVAYLHAQIELNLKRIFGSNGYVAMRAGSFATNLMRYKPQILAGVVHLYSPNYRFDYVTPEDIGAVSGSILAKGGVDCPNHVFVHGPKQTTQRDGIALIADTLNKAVSFEDANEEQELVTLSSIGIPKHVACYIINKLKDPSIAVPEQQLAEGRESIRRYAGREPMSLHIWLRQNKRLFM</sequence>
<dbReference type="PANTHER" id="PTHR43162:SF1">
    <property type="entry name" value="PRESTALK A DIFFERENTIATION PROTEIN A"/>
    <property type="match status" value="1"/>
</dbReference>
<evidence type="ECO:0000259" key="1">
    <source>
        <dbReference type="Pfam" id="PF05368"/>
    </source>
</evidence>
<reference evidence="2" key="1">
    <citation type="submission" date="2022-09" db="EMBL/GenBank/DDBJ databases">
        <title>Fusarium specimens isolated from Avocado Roots.</title>
        <authorList>
            <person name="Stajich J."/>
            <person name="Roper C."/>
            <person name="Heimlech-Rivalta G."/>
        </authorList>
    </citation>
    <scope>NUCLEOTIDE SEQUENCE</scope>
    <source>
        <strain evidence="2">CF00136</strain>
    </source>
</reference>
<organism evidence="2 3">
    <name type="scientific">Fusarium torreyae</name>
    <dbReference type="NCBI Taxonomy" id="1237075"/>
    <lineage>
        <taxon>Eukaryota</taxon>
        <taxon>Fungi</taxon>
        <taxon>Dikarya</taxon>
        <taxon>Ascomycota</taxon>
        <taxon>Pezizomycotina</taxon>
        <taxon>Sordariomycetes</taxon>
        <taxon>Hypocreomycetidae</taxon>
        <taxon>Hypocreales</taxon>
        <taxon>Nectriaceae</taxon>
        <taxon>Fusarium</taxon>
    </lineage>
</organism>
<protein>
    <recommendedName>
        <fullName evidence="1">NmrA-like domain-containing protein</fullName>
    </recommendedName>
</protein>
<accession>A0A9W8S772</accession>
<keyword evidence="3" id="KW-1185">Reference proteome</keyword>
<dbReference type="OrthoDB" id="419598at2759"/>
<proteinExistence type="predicted"/>
<dbReference type="PANTHER" id="PTHR43162">
    <property type="match status" value="1"/>
</dbReference>
<dbReference type="AlphaFoldDB" id="A0A9W8S772"/>
<gene>
    <name evidence="2" type="ORF">NW762_004592</name>
</gene>
<evidence type="ECO:0000313" key="2">
    <source>
        <dbReference type="EMBL" id="KAJ4265307.1"/>
    </source>
</evidence>
<evidence type="ECO:0000313" key="3">
    <source>
        <dbReference type="Proteomes" id="UP001152049"/>
    </source>
</evidence>
<dbReference type="SUPFAM" id="SSF51735">
    <property type="entry name" value="NAD(P)-binding Rossmann-fold domains"/>
    <property type="match status" value="1"/>
</dbReference>
<dbReference type="Gene3D" id="3.40.50.720">
    <property type="entry name" value="NAD(P)-binding Rossmann-like Domain"/>
    <property type="match status" value="1"/>
</dbReference>
<dbReference type="InterPro" id="IPR051604">
    <property type="entry name" value="Ergot_Alk_Oxidoreductase"/>
</dbReference>